<dbReference type="GO" id="GO:0016758">
    <property type="term" value="F:hexosyltransferase activity"/>
    <property type="evidence" value="ECO:0007669"/>
    <property type="project" value="TreeGrafter"/>
</dbReference>
<dbReference type="Gene3D" id="3.30.750.24">
    <property type="entry name" value="STAS domain"/>
    <property type="match status" value="1"/>
</dbReference>
<name>A0A2S7K464_9PROT</name>
<sequence>MESGILMSMTDPLAPQEPQRDTLRDAGAVAPLRRDDFDRDVWCLMGLAVDAADITRAMAEIDDAARTGRKLSFVTPNVNFLVRAAADPAARREILNADLSLVDGAPLVMMAKLLGVPVPSRVAGSDLFEALRRRPGFAGRRLKVFFFGGRDGAAEAAAEALNRERGGLEAVGWLNPGFGDVDAMSSDAVIDEINAAEADFIVVALGAAKGQAWIDRNQGRLTAPVMSHLGAVVDFTAGGVARAPQWVARAGLEWAWRIKEEPSLWKRYYKDGLGLARLVLTGLAPQLGRRRLDAAGEAGADLEAAPAETIIRLSGDLGHRNLAPVREAFRAAAARGKSVRLDFSGAGRVDRAFLGQLLMLEKHLGRAGAQIRISGANRNVAALLAANRMRYAPAQAADVSGADAATARKAAV</sequence>
<comment type="caution">
    <text evidence="5">The sequence shown here is derived from an EMBL/GenBank/DDBJ whole genome shotgun (WGS) entry which is preliminary data.</text>
</comment>
<evidence type="ECO:0000256" key="2">
    <source>
        <dbReference type="ARBA" id="ARBA00022679"/>
    </source>
</evidence>
<evidence type="ECO:0000256" key="3">
    <source>
        <dbReference type="SAM" id="MobiDB-lite"/>
    </source>
</evidence>
<dbReference type="PANTHER" id="PTHR34136">
    <property type="match status" value="1"/>
</dbReference>
<dbReference type="InterPro" id="IPR004629">
    <property type="entry name" value="WecG_TagA_CpsF"/>
</dbReference>
<keyword evidence="2" id="KW-0808">Transferase</keyword>
<reference evidence="5 6" key="1">
    <citation type="submission" date="2017-12" db="EMBL/GenBank/DDBJ databases">
        <authorList>
            <person name="Hurst M.R.H."/>
        </authorList>
    </citation>
    <scope>NUCLEOTIDE SEQUENCE [LARGE SCALE GENOMIC DNA]</scope>
    <source>
        <strain evidence="5 6">SY-3-19</strain>
    </source>
</reference>
<keyword evidence="1" id="KW-0328">Glycosyltransferase</keyword>
<gene>
    <name evidence="5" type="ORF">CW354_12775</name>
</gene>
<dbReference type="Proteomes" id="UP000239504">
    <property type="component" value="Unassembled WGS sequence"/>
</dbReference>
<feature type="domain" description="STAS" evidence="4">
    <location>
        <begin position="298"/>
        <end position="384"/>
    </location>
</feature>
<evidence type="ECO:0000259" key="4">
    <source>
        <dbReference type="PROSITE" id="PS50801"/>
    </source>
</evidence>
<organism evidence="5 6">
    <name type="scientific">Hyphococcus luteus</name>
    <dbReference type="NCBI Taxonomy" id="2058213"/>
    <lineage>
        <taxon>Bacteria</taxon>
        <taxon>Pseudomonadati</taxon>
        <taxon>Pseudomonadota</taxon>
        <taxon>Alphaproteobacteria</taxon>
        <taxon>Parvularculales</taxon>
        <taxon>Parvularculaceae</taxon>
        <taxon>Hyphococcus</taxon>
    </lineage>
</organism>
<dbReference type="EMBL" id="PJCH01000009">
    <property type="protein sequence ID" value="PQA87300.1"/>
    <property type="molecule type" value="Genomic_DNA"/>
</dbReference>
<evidence type="ECO:0000256" key="1">
    <source>
        <dbReference type="ARBA" id="ARBA00022676"/>
    </source>
</evidence>
<dbReference type="SUPFAM" id="SSF52091">
    <property type="entry name" value="SpoIIaa-like"/>
    <property type="match status" value="1"/>
</dbReference>
<proteinExistence type="predicted"/>
<dbReference type="Pfam" id="PF03808">
    <property type="entry name" value="Glyco_tran_WecG"/>
    <property type="match status" value="1"/>
</dbReference>
<dbReference type="NCBIfam" id="TIGR00696">
    <property type="entry name" value="wecG_tagA_cpsF"/>
    <property type="match status" value="1"/>
</dbReference>
<keyword evidence="6" id="KW-1185">Reference proteome</keyword>
<dbReference type="OrthoDB" id="9771846at2"/>
<dbReference type="PANTHER" id="PTHR34136:SF1">
    <property type="entry name" value="UDP-N-ACETYL-D-MANNOSAMINURONIC ACID TRANSFERASE"/>
    <property type="match status" value="1"/>
</dbReference>
<feature type="region of interest" description="Disordered" evidence="3">
    <location>
        <begin position="1"/>
        <end position="20"/>
    </location>
</feature>
<evidence type="ECO:0000313" key="6">
    <source>
        <dbReference type="Proteomes" id="UP000239504"/>
    </source>
</evidence>
<evidence type="ECO:0000313" key="5">
    <source>
        <dbReference type="EMBL" id="PQA87300.1"/>
    </source>
</evidence>
<dbReference type="InterPro" id="IPR058548">
    <property type="entry name" value="MlaB-like_STAS"/>
</dbReference>
<dbReference type="InterPro" id="IPR002645">
    <property type="entry name" value="STAS_dom"/>
</dbReference>
<dbReference type="PROSITE" id="PS50801">
    <property type="entry name" value="STAS"/>
    <property type="match status" value="1"/>
</dbReference>
<dbReference type="Pfam" id="PF13466">
    <property type="entry name" value="STAS_2"/>
    <property type="match status" value="1"/>
</dbReference>
<dbReference type="CDD" id="cd07043">
    <property type="entry name" value="STAS_anti-anti-sigma_factors"/>
    <property type="match status" value="1"/>
</dbReference>
<dbReference type="AlphaFoldDB" id="A0A2S7K464"/>
<dbReference type="CDD" id="cd06533">
    <property type="entry name" value="Glyco_transf_WecG_TagA"/>
    <property type="match status" value="1"/>
</dbReference>
<dbReference type="InterPro" id="IPR036513">
    <property type="entry name" value="STAS_dom_sf"/>
</dbReference>
<accession>A0A2S7K464</accession>
<protein>
    <recommendedName>
        <fullName evidence="4">STAS domain-containing protein</fullName>
    </recommendedName>
</protein>